<dbReference type="AlphaFoldDB" id="A0AAW0MCI3"/>
<protein>
    <recommendedName>
        <fullName evidence="3">V-SNARE coiled-coil homology domain-containing protein</fullName>
    </recommendedName>
</protein>
<organism evidence="1 2">
    <name type="scientific">Mugilogobius chulae</name>
    <name type="common">yellowstripe goby</name>
    <dbReference type="NCBI Taxonomy" id="88201"/>
    <lineage>
        <taxon>Eukaryota</taxon>
        <taxon>Metazoa</taxon>
        <taxon>Chordata</taxon>
        <taxon>Craniata</taxon>
        <taxon>Vertebrata</taxon>
        <taxon>Euteleostomi</taxon>
        <taxon>Actinopterygii</taxon>
        <taxon>Neopterygii</taxon>
        <taxon>Teleostei</taxon>
        <taxon>Neoteleostei</taxon>
        <taxon>Acanthomorphata</taxon>
        <taxon>Gobiaria</taxon>
        <taxon>Gobiiformes</taxon>
        <taxon>Gobioidei</taxon>
        <taxon>Gobiidae</taxon>
        <taxon>Gobionellinae</taxon>
        <taxon>Mugilogobius</taxon>
    </lineage>
</organism>
<accession>A0AAW0MCI3</accession>
<name>A0AAW0MCI3_9GOBI</name>
<dbReference type="EMBL" id="JBBPFD010000721">
    <property type="protein sequence ID" value="KAK7877117.1"/>
    <property type="molecule type" value="Genomic_DNA"/>
</dbReference>
<evidence type="ECO:0000313" key="2">
    <source>
        <dbReference type="Proteomes" id="UP001460270"/>
    </source>
</evidence>
<evidence type="ECO:0008006" key="3">
    <source>
        <dbReference type="Google" id="ProtNLM"/>
    </source>
</evidence>
<sequence>MDSKQRLLAPIQNFSRICESNKGRMHQVLERMRRSRQETELQGALERRVLERGQGALERGQGALERRVLERGQVALERSQTRALERKEVTDCGSQRQVSQYLIF</sequence>
<evidence type="ECO:0000313" key="1">
    <source>
        <dbReference type="EMBL" id="KAK7877117.1"/>
    </source>
</evidence>
<dbReference type="Proteomes" id="UP001460270">
    <property type="component" value="Unassembled WGS sequence"/>
</dbReference>
<keyword evidence="2" id="KW-1185">Reference proteome</keyword>
<proteinExistence type="predicted"/>
<reference evidence="2" key="1">
    <citation type="submission" date="2024-04" db="EMBL/GenBank/DDBJ databases">
        <title>Salinicola lusitanus LLJ914,a marine bacterium isolated from the Okinawa Trough.</title>
        <authorList>
            <person name="Li J."/>
        </authorList>
    </citation>
    <scope>NUCLEOTIDE SEQUENCE [LARGE SCALE GENOMIC DNA]</scope>
</reference>
<comment type="caution">
    <text evidence="1">The sequence shown here is derived from an EMBL/GenBank/DDBJ whole genome shotgun (WGS) entry which is preliminary data.</text>
</comment>
<gene>
    <name evidence="1" type="ORF">WMY93_032169</name>
</gene>